<feature type="region of interest" description="Disordered" evidence="1">
    <location>
        <begin position="1"/>
        <end position="33"/>
    </location>
</feature>
<evidence type="ECO:0000256" key="1">
    <source>
        <dbReference type="SAM" id="MobiDB-lite"/>
    </source>
</evidence>
<organism evidence="2 3">
    <name type="scientific">Coffea canephora</name>
    <name type="common">Robusta coffee</name>
    <dbReference type="NCBI Taxonomy" id="49390"/>
    <lineage>
        <taxon>Eukaryota</taxon>
        <taxon>Viridiplantae</taxon>
        <taxon>Streptophyta</taxon>
        <taxon>Embryophyta</taxon>
        <taxon>Tracheophyta</taxon>
        <taxon>Spermatophyta</taxon>
        <taxon>Magnoliopsida</taxon>
        <taxon>eudicotyledons</taxon>
        <taxon>Gunneridae</taxon>
        <taxon>Pentapetalae</taxon>
        <taxon>asterids</taxon>
        <taxon>lamiids</taxon>
        <taxon>Gentianales</taxon>
        <taxon>Rubiaceae</taxon>
        <taxon>Ixoroideae</taxon>
        <taxon>Gardenieae complex</taxon>
        <taxon>Bertiereae - Coffeeae clade</taxon>
        <taxon>Coffeeae</taxon>
        <taxon>Coffea</taxon>
    </lineage>
</organism>
<dbReference type="EMBL" id="HG739086">
    <property type="protein sequence ID" value="CDO97848.1"/>
    <property type="molecule type" value="Genomic_DNA"/>
</dbReference>
<dbReference type="AlphaFoldDB" id="A0A068TR52"/>
<name>A0A068TR52_COFCA</name>
<evidence type="ECO:0000313" key="3">
    <source>
        <dbReference type="Proteomes" id="UP000295252"/>
    </source>
</evidence>
<sequence length="95" mass="10153">MTKMPASPQEELPILSADEGSEDGNNGADLVPPREVEVDDDAVVLMATINPATTTGNTNPELHFVSYRYSLPLRSMYNGESTIADTKANTIATAL</sequence>
<evidence type="ECO:0000313" key="2">
    <source>
        <dbReference type="EMBL" id="CDO97848.1"/>
    </source>
</evidence>
<protein>
    <submittedName>
        <fullName evidence="2">Uncharacterized protein</fullName>
    </submittedName>
</protein>
<dbReference type="InParanoid" id="A0A068TR52"/>
<reference evidence="3" key="1">
    <citation type="journal article" date="2014" name="Science">
        <title>The coffee genome provides insight into the convergent evolution of caffeine biosynthesis.</title>
        <authorList>
            <person name="Denoeud F."/>
            <person name="Carretero-Paulet L."/>
            <person name="Dereeper A."/>
            <person name="Droc G."/>
            <person name="Guyot R."/>
            <person name="Pietrella M."/>
            <person name="Zheng C."/>
            <person name="Alberti A."/>
            <person name="Anthony F."/>
            <person name="Aprea G."/>
            <person name="Aury J.M."/>
            <person name="Bento P."/>
            <person name="Bernard M."/>
            <person name="Bocs S."/>
            <person name="Campa C."/>
            <person name="Cenci A."/>
            <person name="Combes M.C."/>
            <person name="Crouzillat D."/>
            <person name="Da Silva C."/>
            <person name="Daddiego L."/>
            <person name="De Bellis F."/>
            <person name="Dussert S."/>
            <person name="Garsmeur O."/>
            <person name="Gayraud T."/>
            <person name="Guignon V."/>
            <person name="Jahn K."/>
            <person name="Jamilloux V."/>
            <person name="Joet T."/>
            <person name="Labadie K."/>
            <person name="Lan T."/>
            <person name="Leclercq J."/>
            <person name="Lepelley M."/>
            <person name="Leroy T."/>
            <person name="Li L.T."/>
            <person name="Librado P."/>
            <person name="Lopez L."/>
            <person name="Munoz A."/>
            <person name="Noel B."/>
            <person name="Pallavicini A."/>
            <person name="Perrotta G."/>
            <person name="Poncet V."/>
            <person name="Pot D."/>
            <person name="Priyono X."/>
            <person name="Rigoreau M."/>
            <person name="Rouard M."/>
            <person name="Rozas J."/>
            <person name="Tranchant-Dubreuil C."/>
            <person name="VanBuren R."/>
            <person name="Zhang Q."/>
            <person name="Andrade A.C."/>
            <person name="Argout X."/>
            <person name="Bertrand B."/>
            <person name="de Kochko A."/>
            <person name="Graziosi G."/>
            <person name="Henry R.J."/>
            <person name="Jayarama X."/>
            <person name="Ming R."/>
            <person name="Nagai C."/>
            <person name="Rounsley S."/>
            <person name="Sankoff D."/>
            <person name="Giuliano G."/>
            <person name="Albert V.A."/>
            <person name="Wincker P."/>
            <person name="Lashermes P."/>
        </authorList>
    </citation>
    <scope>NUCLEOTIDE SEQUENCE [LARGE SCALE GENOMIC DNA]</scope>
    <source>
        <strain evidence="3">cv. DH200-94</strain>
    </source>
</reference>
<gene>
    <name evidence="2" type="ORF">GSCOC_T00021769001</name>
</gene>
<dbReference type="Gramene" id="CDO97848">
    <property type="protein sequence ID" value="CDO97848"/>
    <property type="gene ID" value="GSCOC_T00021769001"/>
</dbReference>
<proteinExistence type="predicted"/>
<accession>A0A068TR52</accession>
<keyword evidence="3" id="KW-1185">Reference proteome</keyword>
<dbReference type="Proteomes" id="UP000295252">
    <property type="component" value="Chromosome VI"/>
</dbReference>